<dbReference type="InterPro" id="IPR011990">
    <property type="entry name" value="TPR-like_helical_dom_sf"/>
</dbReference>
<dbReference type="PROSITE" id="PS50293">
    <property type="entry name" value="TPR_REGION"/>
    <property type="match status" value="1"/>
</dbReference>
<dbReference type="SMART" id="SM00028">
    <property type="entry name" value="TPR"/>
    <property type="match status" value="2"/>
</dbReference>
<dbReference type="Proteomes" id="UP000196239">
    <property type="component" value="Chromosome 1"/>
</dbReference>
<reference evidence="5" key="1">
    <citation type="submission" date="2015-10" db="EMBL/GenBank/DDBJ databases">
        <authorList>
            <person name="Lehtovirta-Morley L.E."/>
            <person name="Vieille C."/>
        </authorList>
    </citation>
    <scope>NUCLEOTIDE SEQUENCE [LARGE SCALE GENOMIC DNA]</scope>
</reference>
<keyword evidence="2 3" id="KW-0802">TPR repeat</keyword>
<gene>
    <name evidence="4" type="ORF">NDEV_1071</name>
</gene>
<dbReference type="EMBL" id="LN890280">
    <property type="protein sequence ID" value="CUR51836.1"/>
    <property type="molecule type" value="Genomic_DNA"/>
</dbReference>
<evidence type="ECO:0000256" key="3">
    <source>
        <dbReference type="PROSITE-ProRule" id="PRU00339"/>
    </source>
</evidence>
<protein>
    <submittedName>
        <fullName evidence="4">TPR repeat-containing protein</fullName>
    </submittedName>
</protein>
<feature type="repeat" description="TPR" evidence="3">
    <location>
        <begin position="5"/>
        <end position="38"/>
    </location>
</feature>
<keyword evidence="5" id="KW-1185">Reference proteome</keyword>
<sequence>MEENILDLVKKGSQFILDGDFEKALSYFEQAIIITPNDPNLLNKKGVALRGLGRYDEALECFNKSLQLDPRDLDSS</sequence>
<keyword evidence="1" id="KW-0677">Repeat</keyword>
<evidence type="ECO:0000256" key="1">
    <source>
        <dbReference type="ARBA" id="ARBA00022737"/>
    </source>
</evidence>
<evidence type="ECO:0000256" key="2">
    <source>
        <dbReference type="ARBA" id="ARBA00022803"/>
    </source>
</evidence>
<dbReference type="InterPro" id="IPR051685">
    <property type="entry name" value="Ycf3/AcsC/BcsC/TPR_MFPF"/>
</dbReference>
<dbReference type="PANTHER" id="PTHR44943:SF8">
    <property type="entry name" value="TPR REPEAT-CONTAINING PROTEIN MJ0263"/>
    <property type="match status" value="1"/>
</dbReference>
<accession>A0A128A3A4</accession>
<dbReference type="Pfam" id="PF00515">
    <property type="entry name" value="TPR_1"/>
    <property type="match status" value="1"/>
</dbReference>
<proteinExistence type="predicted"/>
<dbReference type="Gene3D" id="1.25.40.10">
    <property type="entry name" value="Tetratricopeptide repeat domain"/>
    <property type="match status" value="1"/>
</dbReference>
<dbReference type="PROSITE" id="PS50005">
    <property type="entry name" value="TPR"/>
    <property type="match status" value="2"/>
</dbReference>
<dbReference type="PANTHER" id="PTHR44943">
    <property type="entry name" value="CELLULOSE SYNTHASE OPERON PROTEIN C"/>
    <property type="match status" value="1"/>
</dbReference>
<evidence type="ECO:0000313" key="4">
    <source>
        <dbReference type="EMBL" id="CUR51836.1"/>
    </source>
</evidence>
<name>A0A128A3A4_9ARCH</name>
<dbReference type="InterPro" id="IPR019734">
    <property type="entry name" value="TPR_rpt"/>
</dbReference>
<dbReference type="KEGG" id="ndv:NDEV_1071"/>
<dbReference type="Pfam" id="PF13176">
    <property type="entry name" value="TPR_7"/>
    <property type="match status" value="1"/>
</dbReference>
<dbReference type="SUPFAM" id="SSF48452">
    <property type="entry name" value="TPR-like"/>
    <property type="match status" value="1"/>
</dbReference>
<organism evidence="4 5">
    <name type="scientific">Nitrosotalea devaniterrae</name>
    <dbReference type="NCBI Taxonomy" id="1078905"/>
    <lineage>
        <taxon>Archaea</taxon>
        <taxon>Nitrososphaerota</taxon>
        <taxon>Nitrososphaeria</taxon>
        <taxon>Nitrosotaleales</taxon>
        <taxon>Nitrosotaleaceae</taxon>
        <taxon>Nitrosotalea</taxon>
    </lineage>
</organism>
<dbReference type="AlphaFoldDB" id="A0A128A3A4"/>
<feature type="repeat" description="TPR" evidence="3">
    <location>
        <begin position="39"/>
        <end position="72"/>
    </location>
</feature>
<evidence type="ECO:0000313" key="5">
    <source>
        <dbReference type="Proteomes" id="UP000196239"/>
    </source>
</evidence>